<dbReference type="AlphaFoldDB" id="K0F5N6"/>
<gene>
    <name evidence="2" type="ORF">O3I_033505</name>
</gene>
<dbReference type="eggNOG" id="ENOG5032AD6">
    <property type="taxonomic scope" value="Bacteria"/>
</dbReference>
<dbReference type="STRING" id="1133849.O3I_033505"/>
<dbReference type="EMBL" id="CP003876">
    <property type="protein sequence ID" value="AFU04650.1"/>
    <property type="molecule type" value="Genomic_DNA"/>
</dbReference>
<reference evidence="2 3" key="1">
    <citation type="journal article" date="2012" name="J. Bacteriol.">
        <title>Complete genome sequence of Nocardia brasiliensis HUJEG-1.</title>
        <authorList>
            <person name="Vera-Cabrera L."/>
            <person name="Ortiz-Lopez R."/>
            <person name="Elizondo-Gonzalez R."/>
            <person name="Perez-Maya A.A."/>
            <person name="Ocampo-Candiani J."/>
        </authorList>
    </citation>
    <scope>NUCLEOTIDE SEQUENCE [LARGE SCALE GENOMIC DNA]</scope>
    <source>
        <strain evidence="3">ATCC 700358</strain>
    </source>
</reference>
<name>K0F5N6_NOCB7</name>
<proteinExistence type="predicted"/>
<sequence length="101" mass="10894">MYPPQIIGNGFAQCDVPPIEHILTLALEYNQGGKWMNAAYITDAGIPPGPPNSRSYEVKAACYAGTWRVSMSVAGKLQGNPFVFSDSSTTRDVPTSQCPSR</sequence>
<accession>K0F5N6</accession>
<keyword evidence="3" id="KW-1185">Reference proteome</keyword>
<dbReference type="Proteomes" id="UP000006304">
    <property type="component" value="Chromosome"/>
</dbReference>
<dbReference type="RefSeq" id="WP_014987501.1">
    <property type="nucleotide sequence ID" value="NC_018681.1"/>
</dbReference>
<evidence type="ECO:0000256" key="1">
    <source>
        <dbReference type="SAM" id="MobiDB-lite"/>
    </source>
</evidence>
<evidence type="ECO:0000313" key="2">
    <source>
        <dbReference type="EMBL" id="AFU04650.1"/>
    </source>
</evidence>
<feature type="region of interest" description="Disordered" evidence="1">
    <location>
        <begin position="82"/>
        <end position="101"/>
    </location>
</feature>
<dbReference type="HOGENOM" id="CLU_2288597_0_0_11"/>
<dbReference type="KEGG" id="nbr:O3I_033505"/>
<evidence type="ECO:0000313" key="3">
    <source>
        <dbReference type="Proteomes" id="UP000006304"/>
    </source>
</evidence>
<organism evidence="2 3">
    <name type="scientific">Nocardia brasiliensis (strain ATCC 700358 / HUJEG-1)</name>
    <dbReference type="NCBI Taxonomy" id="1133849"/>
    <lineage>
        <taxon>Bacteria</taxon>
        <taxon>Bacillati</taxon>
        <taxon>Actinomycetota</taxon>
        <taxon>Actinomycetes</taxon>
        <taxon>Mycobacteriales</taxon>
        <taxon>Nocardiaceae</taxon>
        <taxon>Nocardia</taxon>
    </lineage>
</organism>
<protein>
    <submittedName>
        <fullName evidence="2">Uncharacterized protein</fullName>
    </submittedName>
</protein>
<feature type="compositionally biased region" description="Polar residues" evidence="1">
    <location>
        <begin position="85"/>
        <end position="101"/>
    </location>
</feature>